<gene>
    <name evidence="2" type="ORF">SAMEA4475696_00116</name>
</gene>
<dbReference type="KEGG" id="dco:SAMEA4475696_0116"/>
<keyword evidence="1" id="KW-0472">Membrane</keyword>
<feature type="transmembrane region" description="Helical" evidence="1">
    <location>
        <begin position="160"/>
        <end position="182"/>
    </location>
</feature>
<dbReference type="GeneID" id="63458426"/>
<evidence type="ECO:0000256" key="1">
    <source>
        <dbReference type="SAM" id="Phobius"/>
    </source>
</evidence>
<dbReference type="AlphaFoldDB" id="A0A239V423"/>
<feature type="transmembrane region" description="Helical" evidence="1">
    <location>
        <begin position="20"/>
        <end position="40"/>
    </location>
</feature>
<feature type="transmembrane region" description="Helical" evidence="1">
    <location>
        <begin position="202"/>
        <end position="222"/>
    </location>
</feature>
<evidence type="ECO:0000313" key="2">
    <source>
        <dbReference type="EMBL" id="SNV17001.1"/>
    </source>
</evidence>
<dbReference type="RefSeq" id="WP_028326872.1">
    <property type="nucleotide sequence ID" value="NZ_LT906453.1"/>
</dbReference>
<evidence type="ECO:0000313" key="3">
    <source>
        <dbReference type="Proteomes" id="UP000242637"/>
    </source>
</evidence>
<dbReference type="OrthoDB" id="5146799at2"/>
<reference evidence="2 3" key="1">
    <citation type="submission" date="2017-06" db="EMBL/GenBank/DDBJ databases">
        <authorList>
            <consortium name="Pathogen Informatics"/>
        </authorList>
    </citation>
    <scope>NUCLEOTIDE SEQUENCE [LARGE SCALE GENOMIC DNA]</scope>
    <source>
        <strain evidence="2 3">NCTC13039</strain>
    </source>
</reference>
<dbReference type="STRING" id="1121387.GCA_000429885_00859"/>
<keyword evidence="1" id="KW-1133">Transmembrane helix</keyword>
<name>A0A239V423_9MICO</name>
<dbReference type="Proteomes" id="UP000242637">
    <property type="component" value="Chromosome 1"/>
</dbReference>
<protein>
    <submittedName>
        <fullName evidence="2">ABC-type transport system involved in multi-copper enzyme maturation, permease component</fullName>
    </submittedName>
</protein>
<keyword evidence="3" id="KW-1185">Reference proteome</keyword>
<accession>A0A239V423</accession>
<proteinExistence type="predicted"/>
<dbReference type="EMBL" id="LT906453">
    <property type="protein sequence ID" value="SNV17001.1"/>
    <property type="molecule type" value="Genomic_DNA"/>
</dbReference>
<feature type="transmembrane region" description="Helical" evidence="1">
    <location>
        <begin position="126"/>
        <end position="148"/>
    </location>
</feature>
<organism evidence="2 3">
    <name type="scientific">Dermatophilus congolensis</name>
    <dbReference type="NCBI Taxonomy" id="1863"/>
    <lineage>
        <taxon>Bacteria</taxon>
        <taxon>Bacillati</taxon>
        <taxon>Actinomycetota</taxon>
        <taxon>Actinomycetes</taxon>
        <taxon>Micrococcales</taxon>
        <taxon>Dermatophilaceae</taxon>
        <taxon>Dermatophilus</taxon>
    </lineage>
</organism>
<sequence length="234" mass="24850">MNRTIIRLAAASIVGQKRIWALVAFPLVLFAIAGIIRLVGSGDTSLSLLSNIAYPLMLPLVALLAANSTIGPEVEDCSVVYLLSKPVNRYVVVVSKFFVAWIVTMIVGVLPLPLAAITLSLDFKDIAVGWAVAGVLAGTAYTTLFVAASAYTRHAVSAGVLYVLMWEGTLGGFLQGVSWVSIRKWGERVGSHFDGAITEPNISMAYAIGAAIVVVVVGLWFAGDRLRSLTLKGE</sequence>
<keyword evidence="1" id="KW-0812">Transmembrane</keyword>
<feature type="transmembrane region" description="Helical" evidence="1">
    <location>
        <begin position="90"/>
        <end position="114"/>
    </location>
</feature>